<evidence type="ECO:0000256" key="18">
    <source>
        <dbReference type="ARBA" id="ARBA00042865"/>
    </source>
</evidence>
<evidence type="ECO:0000256" key="12">
    <source>
        <dbReference type="ARBA" id="ARBA00022968"/>
    </source>
</evidence>
<evidence type="ECO:0000256" key="4">
    <source>
        <dbReference type="ARBA" id="ARBA00005093"/>
    </source>
</evidence>
<evidence type="ECO:0000256" key="15">
    <source>
        <dbReference type="ARBA" id="ARBA00023136"/>
    </source>
</evidence>
<keyword evidence="16" id="KW-1015">Disulfide bond</keyword>
<dbReference type="EC" id="2.4.2.26" evidence="6"/>
<dbReference type="PANTHER" id="PTHR46025:SF3">
    <property type="entry name" value="XYLOSYLTRANSFERASE OXT"/>
    <property type="match status" value="1"/>
</dbReference>
<dbReference type="AlphaFoldDB" id="A0A9J2PC46"/>
<evidence type="ECO:0000256" key="14">
    <source>
        <dbReference type="ARBA" id="ARBA00023034"/>
    </source>
</evidence>
<evidence type="ECO:0000256" key="9">
    <source>
        <dbReference type="ARBA" id="ARBA00022692"/>
    </source>
</evidence>
<dbReference type="InterPro" id="IPR003406">
    <property type="entry name" value="Glyco_trans_14"/>
</dbReference>
<evidence type="ECO:0000256" key="20">
    <source>
        <dbReference type="SAM" id="Phobius"/>
    </source>
</evidence>
<accession>A0A9J2PC46</accession>
<dbReference type="GO" id="GO:0015012">
    <property type="term" value="P:heparan sulfate proteoglycan biosynthetic process"/>
    <property type="evidence" value="ECO:0007669"/>
    <property type="project" value="TreeGrafter"/>
</dbReference>
<comment type="pathway">
    <text evidence="4">Glycan metabolism; heparan sulfate biosynthesis.</text>
</comment>
<evidence type="ECO:0000256" key="16">
    <source>
        <dbReference type="ARBA" id="ARBA00023157"/>
    </source>
</evidence>
<evidence type="ECO:0000256" key="10">
    <source>
        <dbReference type="ARBA" id="ARBA00022723"/>
    </source>
</evidence>
<keyword evidence="22" id="KW-1185">Reference proteome</keyword>
<evidence type="ECO:0000256" key="5">
    <source>
        <dbReference type="ARBA" id="ARBA00010195"/>
    </source>
</evidence>
<keyword evidence="10" id="KW-0479">Metal-binding</keyword>
<organism evidence="22 23">
    <name type="scientific">Ascaris lumbricoides</name>
    <name type="common">Giant roundworm</name>
    <dbReference type="NCBI Taxonomy" id="6252"/>
    <lineage>
        <taxon>Eukaryota</taxon>
        <taxon>Metazoa</taxon>
        <taxon>Ecdysozoa</taxon>
        <taxon>Nematoda</taxon>
        <taxon>Chromadorea</taxon>
        <taxon>Rhabditida</taxon>
        <taxon>Spirurina</taxon>
        <taxon>Ascaridomorpha</taxon>
        <taxon>Ascaridoidea</taxon>
        <taxon>Ascarididae</taxon>
        <taxon>Ascaris</taxon>
    </lineage>
</organism>
<evidence type="ECO:0000256" key="19">
    <source>
        <dbReference type="ARBA" id="ARBA00047847"/>
    </source>
</evidence>
<keyword evidence="14" id="KW-0333">Golgi apparatus</keyword>
<comment type="subcellular location">
    <subcellularLocation>
        <location evidence="2">Endoplasmic reticulum membrane</location>
        <topology evidence="2">Single-pass type II membrane protein</topology>
    </subcellularLocation>
    <subcellularLocation>
        <location evidence="1">Golgi apparatus membrane</location>
        <topology evidence="1">Single-pass type II membrane protein</topology>
    </subcellularLocation>
</comment>
<dbReference type="PANTHER" id="PTHR46025">
    <property type="entry name" value="XYLOSYLTRANSFERASE OXT"/>
    <property type="match status" value="1"/>
</dbReference>
<proteinExistence type="inferred from homology"/>
<protein>
    <recommendedName>
        <fullName evidence="6">protein xylosyltransferase</fullName>
        <ecNumber evidence="6">2.4.2.26</ecNumber>
    </recommendedName>
    <alternativeName>
        <fullName evidence="18">Peptide O-xylosyltransferase</fullName>
    </alternativeName>
</protein>
<evidence type="ECO:0000256" key="7">
    <source>
        <dbReference type="ARBA" id="ARBA00022676"/>
    </source>
</evidence>
<name>A0A9J2PC46_ASCLU</name>
<dbReference type="Pfam" id="PF12529">
    <property type="entry name" value="Xylo_C"/>
    <property type="match status" value="1"/>
</dbReference>
<dbReference type="InterPro" id="IPR024448">
    <property type="entry name" value="XylT_C"/>
</dbReference>
<evidence type="ECO:0000313" key="23">
    <source>
        <dbReference type="WBParaSite" id="ALUE_0000729101-mRNA-1"/>
    </source>
</evidence>
<dbReference type="Pfam" id="PF01822">
    <property type="entry name" value="WSC"/>
    <property type="match status" value="1"/>
</dbReference>
<evidence type="ECO:0000256" key="6">
    <source>
        <dbReference type="ARBA" id="ARBA00011972"/>
    </source>
</evidence>
<dbReference type="Proteomes" id="UP000036681">
    <property type="component" value="Unplaced"/>
</dbReference>
<dbReference type="GO" id="GO:0030158">
    <property type="term" value="F:protein xylosyltransferase activity"/>
    <property type="evidence" value="ECO:0007669"/>
    <property type="project" value="UniProtKB-EC"/>
</dbReference>
<keyword evidence="17" id="KW-0325">Glycoprotein</keyword>
<keyword evidence="8" id="KW-0808">Transferase</keyword>
<evidence type="ECO:0000256" key="2">
    <source>
        <dbReference type="ARBA" id="ARBA00004648"/>
    </source>
</evidence>
<dbReference type="PROSITE" id="PS51212">
    <property type="entry name" value="WSC"/>
    <property type="match status" value="1"/>
</dbReference>
<sequence length="824" mass="94205">MRTRIFSTMSLCPLRWLTYRYLIYGAISLFFLNIVLILHVADLHLYVQQLFQDIRWTDMGYMQGTTRYTRATFECVINDTLALSALSRMRTESCRQKARRLICTQSETIPDTLPNRCPLYAESQRGAYVGCFKDTRAARVLNGHLYSLKQINSPHYCVNLCLRAGYMYAGVEYREECFCGDSLRNAPKLSHTECDRFTCPNNNLTKCGGYEAISIFTTGITDKSVNLVSYVEPEWTATSDVQILFLLQLNGRHVRQVMRMLKVIYSPRHLYVIHVDSRQQFMHSEMEKLAMRTKKAGLDNVHVMEQRHATIWGAASLLTMFLDAVRSAEDKKGWHQWDFILNLSESDFPLLTLKELEFHLARNKGRNFLSSHGYDTARFIQKQGLDFLFLECENRMWRLGKRLKFPSAIRLDGGSDWVVLSRDFTMFALSQDPLVRGLRDIFANVLLPVEGFFHTLAINSEYCTSIVKGNLHLANWKRKQGCRCAMLKKLVDWCGCSPLIFSARDTAKFALEVAKKKVIFFGRKFDSFISESAIAVAETQALRHSPQMIDVKHASFTRSWLNFYDSTVDNSGLLISWARVITEMPSFAPSLSECHFARLLSLYAYKQDDISGVETIVDCTMRCSAGMIRAEILISPRIDVSLPSETIVDGYMLVEAKFGADLDLKEEVFRNFAALFSTDDTVVAKLRWERVESASTSVGANFSSPIVDAQWTDPLGRLVKATTIPSYDSIYGSQFADLLPNETMVGEWQLDFWAPSRHSRREHLLSMNFAIFPADGIDMRLDLIEKYFRMIDVCINSTLIDSLPLCSETLWSHSSPDPKSELNF</sequence>
<evidence type="ECO:0000256" key="1">
    <source>
        <dbReference type="ARBA" id="ARBA00004323"/>
    </source>
</evidence>
<dbReference type="SMART" id="SM00321">
    <property type="entry name" value="WSC"/>
    <property type="match status" value="1"/>
</dbReference>
<dbReference type="InterPro" id="IPR043538">
    <property type="entry name" value="XYLT"/>
</dbReference>
<keyword evidence="13 20" id="KW-1133">Transmembrane helix</keyword>
<evidence type="ECO:0000256" key="3">
    <source>
        <dbReference type="ARBA" id="ARBA00004840"/>
    </source>
</evidence>
<comment type="similarity">
    <text evidence="5">Belongs to the glycosyltransferase 14 family. XylT subfamily.</text>
</comment>
<dbReference type="GO" id="GO:0005789">
    <property type="term" value="C:endoplasmic reticulum membrane"/>
    <property type="evidence" value="ECO:0007669"/>
    <property type="project" value="UniProtKB-SubCell"/>
</dbReference>
<feature type="transmembrane region" description="Helical" evidence="20">
    <location>
        <begin position="21"/>
        <end position="41"/>
    </location>
</feature>
<keyword evidence="15 20" id="KW-0472">Membrane</keyword>
<feature type="domain" description="WSC" evidence="21">
    <location>
        <begin position="125"/>
        <end position="219"/>
    </location>
</feature>
<dbReference type="WBParaSite" id="ALUE_0000729101-mRNA-1">
    <property type="protein sequence ID" value="ALUE_0000729101-mRNA-1"/>
    <property type="gene ID" value="ALUE_0000729101"/>
</dbReference>
<evidence type="ECO:0000256" key="13">
    <source>
        <dbReference type="ARBA" id="ARBA00022989"/>
    </source>
</evidence>
<keyword evidence="12" id="KW-0735">Signal-anchor</keyword>
<dbReference type="GO" id="GO:0046872">
    <property type="term" value="F:metal ion binding"/>
    <property type="evidence" value="ECO:0007669"/>
    <property type="project" value="UniProtKB-KW"/>
</dbReference>
<evidence type="ECO:0000259" key="21">
    <source>
        <dbReference type="PROSITE" id="PS51212"/>
    </source>
</evidence>
<reference evidence="23" key="1">
    <citation type="submission" date="2023-03" db="UniProtKB">
        <authorList>
            <consortium name="WormBaseParasite"/>
        </authorList>
    </citation>
    <scope>IDENTIFICATION</scope>
</reference>
<evidence type="ECO:0000256" key="8">
    <source>
        <dbReference type="ARBA" id="ARBA00022679"/>
    </source>
</evidence>
<keyword evidence="9 20" id="KW-0812">Transmembrane</keyword>
<dbReference type="GO" id="GO:0050650">
    <property type="term" value="P:chondroitin sulfate proteoglycan biosynthetic process"/>
    <property type="evidence" value="ECO:0007669"/>
    <property type="project" value="TreeGrafter"/>
</dbReference>
<keyword evidence="11" id="KW-0256">Endoplasmic reticulum</keyword>
<comment type="catalytic activity">
    <reaction evidence="19">
        <text>UDP-alpha-D-xylose + L-seryl-[protein] = 3-O-(beta-D-xylosyl)-L-seryl-[protein] + UDP + H(+)</text>
        <dbReference type="Rhea" id="RHEA:50192"/>
        <dbReference type="Rhea" id="RHEA-COMP:9863"/>
        <dbReference type="Rhea" id="RHEA-COMP:12567"/>
        <dbReference type="ChEBI" id="CHEBI:15378"/>
        <dbReference type="ChEBI" id="CHEBI:29999"/>
        <dbReference type="ChEBI" id="CHEBI:57632"/>
        <dbReference type="ChEBI" id="CHEBI:58223"/>
        <dbReference type="ChEBI" id="CHEBI:132085"/>
        <dbReference type="EC" id="2.4.2.26"/>
    </reaction>
</comment>
<keyword evidence="7" id="KW-0328">Glycosyltransferase</keyword>
<dbReference type="GO" id="GO:0000139">
    <property type="term" value="C:Golgi membrane"/>
    <property type="evidence" value="ECO:0007669"/>
    <property type="project" value="UniProtKB-SubCell"/>
</dbReference>
<dbReference type="Pfam" id="PF02485">
    <property type="entry name" value="Branch"/>
    <property type="match status" value="1"/>
</dbReference>
<evidence type="ECO:0000256" key="11">
    <source>
        <dbReference type="ARBA" id="ARBA00022824"/>
    </source>
</evidence>
<evidence type="ECO:0000256" key="17">
    <source>
        <dbReference type="ARBA" id="ARBA00023180"/>
    </source>
</evidence>
<comment type="pathway">
    <text evidence="3">Glycan metabolism; chondroitin sulfate biosynthesis.</text>
</comment>
<evidence type="ECO:0000313" key="22">
    <source>
        <dbReference type="Proteomes" id="UP000036681"/>
    </source>
</evidence>
<dbReference type="InterPro" id="IPR002889">
    <property type="entry name" value="WSC_carb-bd"/>
</dbReference>